<dbReference type="SUPFAM" id="SSF53474">
    <property type="entry name" value="alpha/beta-Hydrolases"/>
    <property type="match status" value="1"/>
</dbReference>
<protein>
    <submittedName>
        <fullName evidence="5">Lipase</fullName>
    </submittedName>
</protein>
<reference evidence="5 6" key="1">
    <citation type="submission" date="2017-09" db="EMBL/GenBank/DDBJ databases">
        <title>Sphingomonas ginsenosidimutans KACC 14949, whole genome shotgun sequence.</title>
        <authorList>
            <person name="Feng G."/>
            <person name="Zhu H."/>
        </authorList>
    </citation>
    <scope>NUCLEOTIDE SEQUENCE [LARGE SCALE GENOMIC DNA]</scope>
    <source>
        <strain evidence="5 6">KACC 14949</strain>
    </source>
</reference>
<organism evidence="5 6">
    <name type="scientific">Sphingomonas ginsenosidimutans</name>
    <dbReference type="NCBI Taxonomy" id="862134"/>
    <lineage>
        <taxon>Bacteria</taxon>
        <taxon>Pseudomonadati</taxon>
        <taxon>Pseudomonadota</taxon>
        <taxon>Alphaproteobacteria</taxon>
        <taxon>Sphingomonadales</taxon>
        <taxon>Sphingomonadaceae</taxon>
        <taxon>Sphingomonas</taxon>
    </lineage>
</organism>
<feature type="active site" evidence="3">
    <location>
        <position position="176"/>
    </location>
</feature>
<name>A0A2A4HVE5_9SPHN</name>
<evidence type="ECO:0000259" key="4">
    <source>
        <dbReference type="Pfam" id="PF07859"/>
    </source>
</evidence>
<dbReference type="PANTHER" id="PTHR48081:SF8">
    <property type="entry name" value="ALPHA_BETA HYDROLASE FOLD-3 DOMAIN-CONTAINING PROTEIN-RELATED"/>
    <property type="match status" value="1"/>
</dbReference>
<sequence>MTDTTIERPSADTGAASPFVRPDVRGFLDYLNSVPGPKMHEQSPADARAVYHAMKDVADPPVGELAVIRDLSIPGPDGVTIPARLFDARESRAPGPVVVFYHGGGFVIGDIDTHASFTAEMARQLDLPVVSVDYRLAPEAPWPAAPDDCEAAARWVASSPSELGRTATSLILAGDSAGGNLAIVVTMALRDSPAAVPVVVQAPIYPAADMATEYPSFNQFADGYLLTRDGMIWFGEHYAADPAHPRSSPLAGDLAGLPPAVIVTASLDPIRDQGRAYAAALVRAGVPVTFREARGIVHGFITLRQAIPSAQGDVAGYLAALRAAIVEAEGQRVMAQAAG</sequence>
<dbReference type="InterPro" id="IPR033140">
    <property type="entry name" value="Lipase_GDXG_put_SER_AS"/>
</dbReference>
<dbReference type="InterPro" id="IPR013094">
    <property type="entry name" value="AB_hydrolase_3"/>
</dbReference>
<proteinExistence type="inferred from homology"/>
<evidence type="ECO:0000313" key="5">
    <source>
        <dbReference type="EMBL" id="PCG08862.1"/>
    </source>
</evidence>
<dbReference type="Gene3D" id="3.40.50.1820">
    <property type="entry name" value="alpha/beta hydrolase"/>
    <property type="match status" value="1"/>
</dbReference>
<dbReference type="EMBL" id="NWVD01000004">
    <property type="protein sequence ID" value="PCG08862.1"/>
    <property type="molecule type" value="Genomic_DNA"/>
</dbReference>
<dbReference type="AlphaFoldDB" id="A0A2A4HVE5"/>
<comment type="caution">
    <text evidence="5">The sequence shown here is derived from an EMBL/GenBank/DDBJ whole genome shotgun (WGS) entry which is preliminary data.</text>
</comment>
<gene>
    <name evidence="5" type="ORF">COA17_12130</name>
</gene>
<dbReference type="Pfam" id="PF07859">
    <property type="entry name" value="Abhydrolase_3"/>
    <property type="match status" value="1"/>
</dbReference>
<dbReference type="PANTHER" id="PTHR48081">
    <property type="entry name" value="AB HYDROLASE SUPERFAMILY PROTEIN C4A8.06C"/>
    <property type="match status" value="1"/>
</dbReference>
<accession>A0A2A4HVE5</accession>
<evidence type="ECO:0000256" key="2">
    <source>
        <dbReference type="ARBA" id="ARBA00022801"/>
    </source>
</evidence>
<dbReference type="InterPro" id="IPR029058">
    <property type="entry name" value="AB_hydrolase_fold"/>
</dbReference>
<evidence type="ECO:0000313" key="6">
    <source>
        <dbReference type="Proteomes" id="UP000218784"/>
    </source>
</evidence>
<keyword evidence="6" id="KW-1185">Reference proteome</keyword>
<dbReference type="PROSITE" id="PS01174">
    <property type="entry name" value="LIPASE_GDXG_SER"/>
    <property type="match status" value="1"/>
</dbReference>
<dbReference type="RefSeq" id="WP_096612705.1">
    <property type="nucleotide sequence ID" value="NZ_NWVD01000004.1"/>
</dbReference>
<feature type="domain" description="Alpha/beta hydrolase fold-3" evidence="4">
    <location>
        <begin position="98"/>
        <end position="301"/>
    </location>
</feature>
<comment type="similarity">
    <text evidence="1">Belongs to the 'GDXG' lipolytic enzyme family.</text>
</comment>
<dbReference type="InterPro" id="IPR050300">
    <property type="entry name" value="GDXG_lipolytic_enzyme"/>
</dbReference>
<keyword evidence="2" id="KW-0378">Hydrolase</keyword>
<dbReference type="GO" id="GO:0016787">
    <property type="term" value="F:hydrolase activity"/>
    <property type="evidence" value="ECO:0007669"/>
    <property type="project" value="UniProtKB-KW"/>
</dbReference>
<dbReference type="Proteomes" id="UP000218784">
    <property type="component" value="Unassembled WGS sequence"/>
</dbReference>
<evidence type="ECO:0000256" key="1">
    <source>
        <dbReference type="ARBA" id="ARBA00010515"/>
    </source>
</evidence>
<evidence type="ECO:0000256" key="3">
    <source>
        <dbReference type="PROSITE-ProRule" id="PRU10038"/>
    </source>
</evidence>